<keyword evidence="7 14" id="KW-0297">G-protein coupled receptor</keyword>
<comment type="function">
    <text evidence="12">Receptor that may play a role in the perception of bitterness and is gustducin-linked. May play a role in sensing the chemical composition of the gastrointestinal content. The activity of this receptor may stimulate alpha gustducin, mediate PLC-beta-2 activation and lead to the gating of TRPM5.</text>
</comment>
<feature type="transmembrane region" description="Helical" evidence="15">
    <location>
        <begin position="87"/>
        <end position="109"/>
    </location>
</feature>
<evidence type="ECO:0000256" key="9">
    <source>
        <dbReference type="ARBA" id="ARBA00023170"/>
    </source>
</evidence>
<dbReference type="Pfam" id="PF05296">
    <property type="entry name" value="TAS2R"/>
    <property type="match status" value="1"/>
</dbReference>
<evidence type="ECO:0000256" key="8">
    <source>
        <dbReference type="ARBA" id="ARBA00023136"/>
    </source>
</evidence>
<evidence type="ECO:0000256" key="5">
    <source>
        <dbReference type="ARBA" id="ARBA00022692"/>
    </source>
</evidence>
<evidence type="ECO:0000256" key="13">
    <source>
        <dbReference type="RuleBase" id="RU004423"/>
    </source>
</evidence>
<keyword evidence="6 15" id="KW-1133">Transmembrane helix</keyword>
<evidence type="ECO:0000256" key="12">
    <source>
        <dbReference type="ARBA" id="ARBA00024847"/>
    </source>
</evidence>
<organism evidence="16 17">
    <name type="scientific">Octodon degus</name>
    <name type="common">Degu</name>
    <name type="synonym">Sciurus degus</name>
    <dbReference type="NCBI Taxonomy" id="10160"/>
    <lineage>
        <taxon>Eukaryota</taxon>
        <taxon>Metazoa</taxon>
        <taxon>Chordata</taxon>
        <taxon>Craniata</taxon>
        <taxon>Vertebrata</taxon>
        <taxon>Euteleostomi</taxon>
        <taxon>Mammalia</taxon>
        <taxon>Eutheria</taxon>
        <taxon>Euarchontoglires</taxon>
        <taxon>Glires</taxon>
        <taxon>Rodentia</taxon>
        <taxon>Hystricomorpha</taxon>
        <taxon>Octodontidae</taxon>
        <taxon>Octodon</taxon>
    </lineage>
</organism>
<keyword evidence="4 14" id="KW-0716">Sensory transduction</keyword>
<dbReference type="GeneID" id="101572471"/>
<keyword evidence="9 14" id="KW-0675">Receptor</keyword>
<keyword evidence="10" id="KW-0325">Glycoprotein</keyword>
<dbReference type="FunFam" id="1.20.1070.10:FF:000042">
    <property type="entry name" value="Taste receptor type 2 member 7"/>
    <property type="match status" value="1"/>
</dbReference>
<feature type="transmembrane region" description="Helical" evidence="15">
    <location>
        <begin position="261"/>
        <end position="283"/>
    </location>
</feature>
<evidence type="ECO:0000256" key="14">
    <source>
        <dbReference type="RuleBase" id="RU004424"/>
    </source>
</evidence>
<evidence type="ECO:0000256" key="10">
    <source>
        <dbReference type="ARBA" id="ARBA00023180"/>
    </source>
</evidence>
<evidence type="ECO:0000256" key="1">
    <source>
        <dbReference type="ARBA" id="ARBA00004141"/>
    </source>
</evidence>
<accession>A0A6P3EZ85</accession>
<feature type="transmembrane region" description="Helical" evidence="15">
    <location>
        <begin position="179"/>
        <end position="206"/>
    </location>
</feature>
<feature type="transmembrane region" description="Helical" evidence="15">
    <location>
        <begin position="47"/>
        <end position="67"/>
    </location>
</feature>
<dbReference type="InterPro" id="IPR007960">
    <property type="entry name" value="TAS2R"/>
</dbReference>
<feature type="transmembrane region" description="Helical" evidence="15">
    <location>
        <begin position="129"/>
        <end position="148"/>
    </location>
</feature>
<keyword evidence="3 14" id="KW-0919">Taste</keyword>
<dbReference type="GO" id="GO:0016020">
    <property type="term" value="C:membrane"/>
    <property type="evidence" value="ECO:0007669"/>
    <property type="project" value="UniProtKB-SubCell"/>
</dbReference>
<name>A0A6P3EZ85_OCTDE</name>
<evidence type="ECO:0000256" key="4">
    <source>
        <dbReference type="ARBA" id="ARBA00022606"/>
    </source>
</evidence>
<dbReference type="Proteomes" id="UP000515203">
    <property type="component" value="Unplaced"/>
</dbReference>
<dbReference type="FunCoup" id="A0A6P3EZ85">
    <property type="interactions" value="113"/>
</dbReference>
<dbReference type="AlphaFoldDB" id="A0A6P3EZ85"/>
<dbReference type="Gene3D" id="1.20.1070.10">
    <property type="entry name" value="Rhodopsin 7-helix transmembrane proteins"/>
    <property type="match status" value="1"/>
</dbReference>
<gene>
    <name evidence="17" type="primary">LOC101572471</name>
</gene>
<reference evidence="17" key="1">
    <citation type="submission" date="2025-08" db="UniProtKB">
        <authorList>
            <consortium name="RefSeq"/>
        </authorList>
    </citation>
    <scope>IDENTIFICATION</scope>
</reference>
<evidence type="ECO:0000256" key="15">
    <source>
        <dbReference type="SAM" id="Phobius"/>
    </source>
</evidence>
<keyword evidence="8 14" id="KW-0472">Membrane</keyword>
<proteinExistence type="inferred from homology"/>
<keyword evidence="16" id="KW-1185">Reference proteome</keyword>
<evidence type="ECO:0000313" key="16">
    <source>
        <dbReference type="Proteomes" id="UP000515203"/>
    </source>
</evidence>
<evidence type="ECO:0000256" key="7">
    <source>
        <dbReference type="ARBA" id="ARBA00023040"/>
    </source>
</evidence>
<sequence>MEIGLQIFLTFVVVVQLIIGNLTNGFIIVKNFIDWVHKRKLSSVDQIFIILAISRTGVIWEVLVSWFKPLHYSFSTVDREEIKISLLIWVVFNHFSLWFATVLSIVYLFKIATFSRPIFLYLRWRVRKVILTILLGSLVFLFLNMIQISTHVEDWKHGHERNTAWNSTLSESAVLSKLIIFNMTMFSFIPFILALISLLLLTISLWKHRQKMRLNSEGHSDPRTEAHINALKIVVSFLLLYTTYFLSLFTSWISQMHQSDLMHALVLCITLIYPSSHSLILILGYSKLKQSFLFVLRPLKCKTKAEDQQITIP</sequence>
<evidence type="ECO:0000256" key="11">
    <source>
        <dbReference type="ARBA" id="ARBA00023224"/>
    </source>
</evidence>
<dbReference type="InParanoid" id="A0A6P3EZ85"/>
<feature type="transmembrane region" description="Helical" evidence="15">
    <location>
        <begin position="227"/>
        <end position="249"/>
    </location>
</feature>
<dbReference type="OrthoDB" id="8876749at2759"/>
<keyword evidence="11 14" id="KW-0807">Transducer</keyword>
<comment type="similarity">
    <text evidence="2 13">Belongs to the G-protein coupled receptor T2R family.</text>
</comment>
<dbReference type="PANTHER" id="PTHR11394:SF28">
    <property type="entry name" value="TASTE RECEPTOR TYPE 2 MEMBER 13"/>
    <property type="match status" value="1"/>
</dbReference>
<dbReference type="RefSeq" id="XP_004626231.1">
    <property type="nucleotide sequence ID" value="XM_004626174.1"/>
</dbReference>
<dbReference type="SUPFAM" id="SSF81321">
    <property type="entry name" value="Family A G protein-coupled receptor-like"/>
    <property type="match status" value="1"/>
</dbReference>
<dbReference type="PANTHER" id="PTHR11394">
    <property type="entry name" value="TASTE RECEPTOR TYPE 2"/>
    <property type="match status" value="1"/>
</dbReference>
<evidence type="ECO:0000256" key="6">
    <source>
        <dbReference type="ARBA" id="ARBA00022989"/>
    </source>
</evidence>
<keyword evidence="5 14" id="KW-0812">Transmembrane</keyword>
<comment type="subcellular location">
    <subcellularLocation>
        <location evidence="1 14">Membrane</location>
        <topology evidence="1 14">Multi-pass membrane protein</topology>
    </subcellularLocation>
</comment>
<protein>
    <recommendedName>
        <fullName evidence="14">Taste receptor type 2</fullName>
    </recommendedName>
</protein>
<evidence type="ECO:0000256" key="3">
    <source>
        <dbReference type="ARBA" id="ARBA00022480"/>
    </source>
</evidence>
<evidence type="ECO:0000313" key="17">
    <source>
        <dbReference type="RefSeq" id="XP_004626231.1"/>
    </source>
</evidence>
<evidence type="ECO:0000256" key="2">
    <source>
        <dbReference type="ARBA" id="ARBA00007376"/>
    </source>
</evidence>
<feature type="transmembrane region" description="Helical" evidence="15">
    <location>
        <begin position="6"/>
        <end position="27"/>
    </location>
</feature>
<dbReference type="GO" id="GO:0004930">
    <property type="term" value="F:G protein-coupled receptor activity"/>
    <property type="evidence" value="ECO:0007669"/>
    <property type="project" value="UniProtKB-KW"/>
</dbReference>
<dbReference type="GO" id="GO:0033038">
    <property type="term" value="F:bitter taste receptor activity"/>
    <property type="evidence" value="ECO:0007669"/>
    <property type="project" value="InterPro"/>
</dbReference>